<dbReference type="InterPro" id="IPR029068">
    <property type="entry name" value="Glyas_Bleomycin-R_OHBP_Dase"/>
</dbReference>
<dbReference type="InterPro" id="IPR004360">
    <property type="entry name" value="Glyas_Fos-R_dOase_dom"/>
</dbReference>
<accession>A0A1A9LEA2</accession>
<organism evidence="2 3">
    <name type="scientific">Aequorivita soesokkakensis</name>
    <dbReference type="NCBI Taxonomy" id="1385699"/>
    <lineage>
        <taxon>Bacteria</taxon>
        <taxon>Pseudomonadati</taxon>
        <taxon>Bacteroidota</taxon>
        <taxon>Flavobacteriia</taxon>
        <taxon>Flavobacteriales</taxon>
        <taxon>Flavobacteriaceae</taxon>
        <taxon>Aequorivita</taxon>
    </lineage>
</organism>
<evidence type="ECO:0000313" key="2">
    <source>
        <dbReference type="EMBL" id="OAD91600.1"/>
    </source>
</evidence>
<keyword evidence="3" id="KW-1185">Reference proteome</keyword>
<dbReference type="PROSITE" id="PS51819">
    <property type="entry name" value="VOC"/>
    <property type="match status" value="1"/>
</dbReference>
<dbReference type="Pfam" id="PF00903">
    <property type="entry name" value="Glyoxalase"/>
    <property type="match status" value="1"/>
</dbReference>
<evidence type="ECO:0000259" key="1">
    <source>
        <dbReference type="PROSITE" id="PS51819"/>
    </source>
</evidence>
<dbReference type="PANTHER" id="PTHR39434">
    <property type="match status" value="1"/>
</dbReference>
<dbReference type="AlphaFoldDB" id="A0A1A9LEA2"/>
<proteinExistence type="predicted"/>
<name>A0A1A9LEA2_9FLAO</name>
<feature type="domain" description="VOC" evidence="1">
    <location>
        <begin position="6"/>
        <end position="132"/>
    </location>
</feature>
<dbReference type="InterPro" id="IPR037523">
    <property type="entry name" value="VOC_core"/>
</dbReference>
<reference evidence="2 3" key="1">
    <citation type="submission" date="2016-05" db="EMBL/GenBank/DDBJ databases">
        <title>Genome sequencing of Vitellibacter soesokkakensis RSSK-12.</title>
        <authorList>
            <person name="Thevarajoo S."/>
            <person name="Selvaratnam C."/>
            <person name="Goh K.M."/>
            <person name="Chan K.-G."/>
            <person name="Chong C.S."/>
        </authorList>
    </citation>
    <scope>NUCLEOTIDE SEQUENCE [LARGE SCALE GENOMIC DNA]</scope>
    <source>
        <strain evidence="2 3">RSSK-12</strain>
    </source>
</reference>
<dbReference type="EMBL" id="LXIE01000012">
    <property type="protein sequence ID" value="OAD91600.1"/>
    <property type="molecule type" value="Genomic_DNA"/>
</dbReference>
<dbReference type="CDD" id="cd08357">
    <property type="entry name" value="VOC_like"/>
    <property type="match status" value="1"/>
</dbReference>
<dbReference type="PANTHER" id="PTHR39434:SF1">
    <property type="entry name" value="VOC DOMAIN-CONTAINING PROTEIN"/>
    <property type="match status" value="1"/>
</dbReference>
<dbReference type="STRING" id="1385699.A7A78_03730"/>
<comment type="caution">
    <text evidence="2">The sequence shown here is derived from an EMBL/GenBank/DDBJ whole genome shotgun (WGS) entry which is preliminary data.</text>
</comment>
<sequence length="141" mass="16348">MSNPLRPFHLAIPVDNLEVCRKFYRDTLELAEGRSSDHWVDFNFFGHQLVIHLKEKNSEEETINPVDGKNVPIPHFGVVLDMKTFKNFSEKLIQKNITFIIEPYIRFEGQVGEQATMFFKDPAGNALEFKAFNDLTQLFAK</sequence>
<protein>
    <submittedName>
        <fullName evidence="2">Glyoxalase</fullName>
    </submittedName>
</protein>
<dbReference type="Proteomes" id="UP000077552">
    <property type="component" value="Unassembled WGS sequence"/>
</dbReference>
<gene>
    <name evidence="2" type="ORF">A7A78_03730</name>
</gene>
<dbReference type="Gene3D" id="3.10.180.10">
    <property type="entry name" value="2,3-Dihydroxybiphenyl 1,2-Dioxygenase, domain 1"/>
    <property type="match status" value="1"/>
</dbReference>
<evidence type="ECO:0000313" key="3">
    <source>
        <dbReference type="Proteomes" id="UP000077552"/>
    </source>
</evidence>
<dbReference type="RefSeq" id="WP_068761774.1">
    <property type="nucleotide sequence ID" value="NZ_LXIE01000012.1"/>
</dbReference>
<dbReference type="SUPFAM" id="SSF54593">
    <property type="entry name" value="Glyoxalase/Bleomycin resistance protein/Dihydroxybiphenyl dioxygenase"/>
    <property type="match status" value="1"/>
</dbReference>